<dbReference type="SUPFAM" id="SSF52540">
    <property type="entry name" value="P-loop containing nucleoside triphosphate hydrolases"/>
    <property type="match status" value="1"/>
</dbReference>
<keyword evidence="5" id="KW-1133">Transmembrane helix</keyword>
<proteinExistence type="predicted"/>
<evidence type="ECO:0000256" key="5">
    <source>
        <dbReference type="SAM" id="Phobius"/>
    </source>
</evidence>
<evidence type="ECO:0000256" key="1">
    <source>
        <dbReference type="ARBA" id="ARBA00004127"/>
    </source>
</evidence>
<evidence type="ECO:0000256" key="4">
    <source>
        <dbReference type="ARBA" id="ARBA00022840"/>
    </source>
</evidence>
<dbReference type="OrthoDB" id="10065830at2759"/>
<feature type="domain" description="ABC transporter" evidence="6">
    <location>
        <begin position="132"/>
        <end position="224"/>
    </location>
</feature>
<dbReference type="VEuPathDB" id="VectorBase:HLOH_042753"/>
<evidence type="ECO:0000313" key="7">
    <source>
        <dbReference type="EMBL" id="KAH9364488.1"/>
    </source>
</evidence>
<dbReference type="Pfam" id="PF00005">
    <property type="entry name" value="ABC_tran"/>
    <property type="match status" value="1"/>
</dbReference>
<comment type="caution">
    <text evidence="7">The sequence shown here is derived from an EMBL/GenBank/DDBJ whole genome shotgun (WGS) entry which is preliminary data.</text>
</comment>
<evidence type="ECO:0000256" key="3">
    <source>
        <dbReference type="ARBA" id="ARBA00022741"/>
    </source>
</evidence>
<dbReference type="GO" id="GO:0012505">
    <property type="term" value="C:endomembrane system"/>
    <property type="evidence" value="ECO:0007669"/>
    <property type="project" value="UniProtKB-SubCell"/>
</dbReference>
<dbReference type="GO" id="GO:0042626">
    <property type="term" value="F:ATPase-coupled transmembrane transporter activity"/>
    <property type="evidence" value="ECO:0007669"/>
    <property type="project" value="TreeGrafter"/>
</dbReference>
<accession>A0A9J6FQ53</accession>
<dbReference type="Gene3D" id="3.40.50.300">
    <property type="entry name" value="P-loop containing nucleotide triphosphate hydrolases"/>
    <property type="match status" value="1"/>
</dbReference>
<keyword evidence="8" id="KW-1185">Reference proteome</keyword>
<keyword evidence="2" id="KW-0677">Repeat</keyword>
<dbReference type="InterPro" id="IPR050173">
    <property type="entry name" value="ABC_transporter_C-like"/>
</dbReference>
<evidence type="ECO:0000313" key="8">
    <source>
        <dbReference type="Proteomes" id="UP000821853"/>
    </source>
</evidence>
<dbReference type="GO" id="GO:0016020">
    <property type="term" value="C:membrane"/>
    <property type="evidence" value="ECO:0007669"/>
    <property type="project" value="TreeGrafter"/>
</dbReference>
<dbReference type="EMBL" id="JABSTR010000002">
    <property type="protein sequence ID" value="KAH9364488.1"/>
    <property type="molecule type" value="Genomic_DNA"/>
</dbReference>
<dbReference type="GO" id="GO:0016887">
    <property type="term" value="F:ATP hydrolysis activity"/>
    <property type="evidence" value="ECO:0007669"/>
    <property type="project" value="InterPro"/>
</dbReference>
<organism evidence="7 8">
    <name type="scientific">Haemaphysalis longicornis</name>
    <name type="common">Bush tick</name>
    <dbReference type="NCBI Taxonomy" id="44386"/>
    <lineage>
        <taxon>Eukaryota</taxon>
        <taxon>Metazoa</taxon>
        <taxon>Ecdysozoa</taxon>
        <taxon>Arthropoda</taxon>
        <taxon>Chelicerata</taxon>
        <taxon>Arachnida</taxon>
        <taxon>Acari</taxon>
        <taxon>Parasitiformes</taxon>
        <taxon>Ixodida</taxon>
        <taxon>Ixodoidea</taxon>
        <taxon>Ixodidae</taxon>
        <taxon>Haemaphysalinae</taxon>
        <taxon>Haemaphysalis</taxon>
    </lineage>
</organism>
<name>A0A9J6FQ53_HAELO</name>
<evidence type="ECO:0000256" key="2">
    <source>
        <dbReference type="ARBA" id="ARBA00022737"/>
    </source>
</evidence>
<dbReference type="InterPro" id="IPR017871">
    <property type="entry name" value="ABC_transporter-like_CS"/>
</dbReference>
<keyword evidence="4" id="KW-0067">ATP-binding</keyword>
<keyword evidence="5" id="KW-0812">Transmembrane</keyword>
<reference evidence="7 8" key="1">
    <citation type="journal article" date="2020" name="Cell">
        <title>Large-Scale Comparative Analyses of Tick Genomes Elucidate Their Genetic Diversity and Vector Capacities.</title>
        <authorList>
            <consortium name="Tick Genome and Microbiome Consortium (TIGMIC)"/>
            <person name="Jia N."/>
            <person name="Wang J."/>
            <person name="Shi W."/>
            <person name="Du L."/>
            <person name="Sun Y."/>
            <person name="Zhan W."/>
            <person name="Jiang J.F."/>
            <person name="Wang Q."/>
            <person name="Zhang B."/>
            <person name="Ji P."/>
            <person name="Bell-Sakyi L."/>
            <person name="Cui X.M."/>
            <person name="Yuan T.T."/>
            <person name="Jiang B.G."/>
            <person name="Yang W.F."/>
            <person name="Lam T.T."/>
            <person name="Chang Q.C."/>
            <person name="Ding S.J."/>
            <person name="Wang X.J."/>
            <person name="Zhu J.G."/>
            <person name="Ruan X.D."/>
            <person name="Zhao L."/>
            <person name="Wei J.T."/>
            <person name="Ye R.Z."/>
            <person name="Que T.C."/>
            <person name="Du C.H."/>
            <person name="Zhou Y.H."/>
            <person name="Cheng J.X."/>
            <person name="Dai P.F."/>
            <person name="Guo W.B."/>
            <person name="Han X.H."/>
            <person name="Huang E.J."/>
            <person name="Li L.F."/>
            <person name="Wei W."/>
            <person name="Gao Y.C."/>
            <person name="Liu J.Z."/>
            <person name="Shao H.Z."/>
            <person name="Wang X."/>
            <person name="Wang C.C."/>
            <person name="Yang T.C."/>
            <person name="Huo Q.B."/>
            <person name="Li W."/>
            <person name="Chen H.Y."/>
            <person name="Chen S.E."/>
            <person name="Zhou L.G."/>
            <person name="Ni X.B."/>
            <person name="Tian J.H."/>
            <person name="Sheng Y."/>
            <person name="Liu T."/>
            <person name="Pan Y.S."/>
            <person name="Xia L.Y."/>
            <person name="Li J."/>
            <person name="Zhao F."/>
            <person name="Cao W.C."/>
        </authorList>
    </citation>
    <scope>NUCLEOTIDE SEQUENCE [LARGE SCALE GENOMIC DNA]</scope>
    <source>
        <strain evidence="7">HaeL-2018</strain>
    </source>
</reference>
<dbReference type="InterPro" id="IPR027417">
    <property type="entry name" value="P-loop_NTPase"/>
</dbReference>
<dbReference type="PANTHER" id="PTHR24223">
    <property type="entry name" value="ATP-BINDING CASSETTE SUB-FAMILY C"/>
    <property type="match status" value="1"/>
</dbReference>
<dbReference type="AlphaFoldDB" id="A0A9J6FQ53"/>
<keyword evidence="3" id="KW-0547">Nucleotide-binding</keyword>
<comment type="subcellular location">
    <subcellularLocation>
        <location evidence="1">Endomembrane system</location>
        <topology evidence="1">Multi-pass membrane protein</topology>
    </subcellularLocation>
</comment>
<sequence length="259" mass="28085">MVCSAVARASFSDGYIMSVMTVDCGTLGLNAQLLLTPVAGLMSMPLVLYMLSARVGFWPGLGCGSLLLLALGGFWIVVPAYHSMQLIIVMYGTLALVDPTRILSAAESFSSVYLLSIIETFCVAINLLMRALNKGNIGYVPQVATVFNATLRDNILFGKEYDPELYRRVLDACDLFKDIATLPAGDLTEMGDRGHNLSGGQKQRISLARAAYHECSIYVLDDPLSALDPTVGSRVYRRLIGSNGLLKNKVGNKTPTFLF</sequence>
<gene>
    <name evidence="7" type="ORF">HPB48_018056</name>
</gene>
<keyword evidence="5" id="KW-0472">Membrane</keyword>
<dbReference type="InterPro" id="IPR003439">
    <property type="entry name" value="ABC_transporter-like_ATP-bd"/>
</dbReference>
<feature type="transmembrane region" description="Helical" evidence="5">
    <location>
        <begin position="57"/>
        <end position="78"/>
    </location>
</feature>
<dbReference type="GO" id="GO:0005524">
    <property type="term" value="F:ATP binding"/>
    <property type="evidence" value="ECO:0007669"/>
    <property type="project" value="UniProtKB-KW"/>
</dbReference>
<dbReference type="Proteomes" id="UP000821853">
    <property type="component" value="Chromosome 10"/>
</dbReference>
<dbReference type="PANTHER" id="PTHR24223:SF443">
    <property type="entry name" value="MULTIDRUG-RESISTANCE LIKE PROTEIN 1, ISOFORM I"/>
    <property type="match status" value="1"/>
</dbReference>
<evidence type="ECO:0000259" key="6">
    <source>
        <dbReference type="Pfam" id="PF00005"/>
    </source>
</evidence>
<dbReference type="PROSITE" id="PS00211">
    <property type="entry name" value="ABC_TRANSPORTER_1"/>
    <property type="match status" value="1"/>
</dbReference>
<protein>
    <recommendedName>
        <fullName evidence="6">ABC transporter domain-containing protein</fullName>
    </recommendedName>
</protein>
<feature type="transmembrane region" description="Helical" evidence="5">
    <location>
        <begin position="27"/>
        <end position="51"/>
    </location>
</feature>